<dbReference type="Gramene" id="EFJ29994">
    <property type="protein sequence ID" value="EFJ29994"/>
    <property type="gene ID" value="SELMODRAFT_410057"/>
</dbReference>
<accession>D8RDC1</accession>
<protein>
    <submittedName>
        <fullName evidence="1">Uncharacterized protein</fullName>
    </submittedName>
</protein>
<dbReference type="EMBL" id="GL377576">
    <property type="protein sequence ID" value="EFJ29994.1"/>
    <property type="molecule type" value="Genomic_DNA"/>
</dbReference>
<dbReference type="HOGENOM" id="CLU_1221462_0_0_1"/>
<evidence type="ECO:0000313" key="1">
    <source>
        <dbReference type="EMBL" id="EFJ29994.1"/>
    </source>
</evidence>
<dbReference type="InParanoid" id="D8RDC1"/>
<dbReference type="KEGG" id="smo:SELMODRAFT_410057"/>
<organism evidence="2">
    <name type="scientific">Selaginella moellendorffii</name>
    <name type="common">Spikemoss</name>
    <dbReference type="NCBI Taxonomy" id="88036"/>
    <lineage>
        <taxon>Eukaryota</taxon>
        <taxon>Viridiplantae</taxon>
        <taxon>Streptophyta</taxon>
        <taxon>Embryophyta</taxon>
        <taxon>Tracheophyta</taxon>
        <taxon>Lycopodiopsida</taxon>
        <taxon>Selaginellales</taxon>
        <taxon>Selaginellaceae</taxon>
        <taxon>Selaginella</taxon>
    </lineage>
</organism>
<dbReference type="Proteomes" id="UP000001514">
    <property type="component" value="Unassembled WGS sequence"/>
</dbReference>
<gene>
    <name evidence="1" type="ORF">SELMODRAFT_410057</name>
</gene>
<dbReference type="AlphaFoldDB" id="D8RDC1"/>
<name>D8RDC1_SELML</name>
<evidence type="ECO:0000313" key="2">
    <source>
        <dbReference type="Proteomes" id="UP000001514"/>
    </source>
</evidence>
<sequence>MGKQRKITIYPLTKELIFKPTMVSPKSINLLFTYNPTWKRTRALDDWLLEVRLYKFFCIMEKEYKIDIMKKMLLAFQEEMVCAQEHKYIFTKDYITWVFKLSIGKNFLPNSLSQIPPKGLLIFNIAFLVPLYERPNKNTQLAGSDDFELDPTRDDLFKTFRKRLKGSAEVGDVRLTAKSLSRHFLSKQVAVVFLAMEQSTNDGDNDEQMRGVDTSTLKSSCWRTCEG</sequence>
<keyword evidence="2" id="KW-1185">Reference proteome</keyword>
<proteinExistence type="predicted"/>
<reference evidence="1 2" key="1">
    <citation type="journal article" date="2011" name="Science">
        <title>The Selaginella genome identifies genetic changes associated with the evolution of vascular plants.</title>
        <authorList>
            <person name="Banks J.A."/>
            <person name="Nishiyama T."/>
            <person name="Hasebe M."/>
            <person name="Bowman J.L."/>
            <person name="Gribskov M."/>
            <person name="dePamphilis C."/>
            <person name="Albert V.A."/>
            <person name="Aono N."/>
            <person name="Aoyama T."/>
            <person name="Ambrose B.A."/>
            <person name="Ashton N.W."/>
            <person name="Axtell M.J."/>
            <person name="Barker E."/>
            <person name="Barker M.S."/>
            <person name="Bennetzen J.L."/>
            <person name="Bonawitz N.D."/>
            <person name="Chapple C."/>
            <person name="Cheng C."/>
            <person name="Correa L.G."/>
            <person name="Dacre M."/>
            <person name="DeBarry J."/>
            <person name="Dreyer I."/>
            <person name="Elias M."/>
            <person name="Engstrom E.M."/>
            <person name="Estelle M."/>
            <person name="Feng L."/>
            <person name="Finet C."/>
            <person name="Floyd S.K."/>
            <person name="Frommer W.B."/>
            <person name="Fujita T."/>
            <person name="Gramzow L."/>
            <person name="Gutensohn M."/>
            <person name="Harholt J."/>
            <person name="Hattori M."/>
            <person name="Heyl A."/>
            <person name="Hirai T."/>
            <person name="Hiwatashi Y."/>
            <person name="Ishikawa M."/>
            <person name="Iwata M."/>
            <person name="Karol K.G."/>
            <person name="Koehler B."/>
            <person name="Kolukisaoglu U."/>
            <person name="Kubo M."/>
            <person name="Kurata T."/>
            <person name="Lalonde S."/>
            <person name="Li K."/>
            <person name="Li Y."/>
            <person name="Litt A."/>
            <person name="Lyons E."/>
            <person name="Manning G."/>
            <person name="Maruyama T."/>
            <person name="Michael T.P."/>
            <person name="Mikami K."/>
            <person name="Miyazaki S."/>
            <person name="Morinaga S."/>
            <person name="Murata T."/>
            <person name="Mueller-Roeber B."/>
            <person name="Nelson D.R."/>
            <person name="Obara M."/>
            <person name="Oguri Y."/>
            <person name="Olmstead R.G."/>
            <person name="Onodera N."/>
            <person name="Petersen B.L."/>
            <person name="Pils B."/>
            <person name="Prigge M."/>
            <person name="Rensing S.A."/>
            <person name="Riano-Pachon D.M."/>
            <person name="Roberts A.W."/>
            <person name="Sato Y."/>
            <person name="Scheller H.V."/>
            <person name="Schulz B."/>
            <person name="Schulz C."/>
            <person name="Shakirov E.V."/>
            <person name="Shibagaki N."/>
            <person name="Shinohara N."/>
            <person name="Shippen D.E."/>
            <person name="Soerensen I."/>
            <person name="Sotooka R."/>
            <person name="Sugimoto N."/>
            <person name="Sugita M."/>
            <person name="Sumikawa N."/>
            <person name="Tanurdzic M."/>
            <person name="Theissen G."/>
            <person name="Ulvskov P."/>
            <person name="Wakazuki S."/>
            <person name="Weng J.K."/>
            <person name="Willats W.W."/>
            <person name="Wipf D."/>
            <person name="Wolf P.G."/>
            <person name="Yang L."/>
            <person name="Zimmer A.D."/>
            <person name="Zhu Q."/>
            <person name="Mitros T."/>
            <person name="Hellsten U."/>
            <person name="Loque D."/>
            <person name="Otillar R."/>
            <person name="Salamov A."/>
            <person name="Schmutz J."/>
            <person name="Shapiro H."/>
            <person name="Lindquist E."/>
            <person name="Lucas S."/>
            <person name="Rokhsar D."/>
            <person name="Grigoriev I.V."/>
        </authorList>
    </citation>
    <scope>NUCLEOTIDE SEQUENCE [LARGE SCALE GENOMIC DNA]</scope>
</reference>